<keyword evidence="2" id="KW-1185">Reference proteome</keyword>
<gene>
    <name evidence="1" type="ORF">KFE25_003715</name>
</gene>
<evidence type="ECO:0000313" key="1">
    <source>
        <dbReference type="EMBL" id="KAG8457561.1"/>
    </source>
</evidence>
<dbReference type="InterPro" id="IPR008547">
    <property type="entry name" value="DUF829_TMEM53"/>
</dbReference>
<organism evidence="1 2">
    <name type="scientific">Diacronema lutheri</name>
    <name type="common">Unicellular marine alga</name>
    <name type="synonym">Monochrysis lutheri</name>
    <dbReference type="NCBI Taxonomy" id="2081491"/>
    <lineage>
        <taxon>Eukaryota</taxon>
        <taxon>Haptista</taxon>
        <taxon>Haptophyta</taxon>
        <taxon>Pavlovophyceae</taxon>
        <taxon>Pavlovales</taxon>
        <taxon>Pavlovaceae</taxon>
        <taxon>Diacronema</taxon>
    </lineage>
</organism>
<dbReference type="InterPro" id="IPR005358">
    <property type="entry name" value="Puta_zinc/iron-chelating_dom"/>
</dbReference>
<name>A0A8J5X3P9_DIALT</name>
<dbReference type="PANTHER" id="PTHR36791">
    <property type="entry name" value="OS03G0363400 PROTEIN"/>
    <property type="match status" value="1"/>
</dbReference>
<comment type="caution">
    <text evidence="1">The sequence shown here is derived from an EMBL/GenBank/DDBJ whole genome shotgun (WGS) entry which is preliminary data.</text>
</comment>
<dbReference type="Pfam" id="PF03692">
    <property type="entry name" value="CxxCxxCC"/>
    <property type="match status" value="1"/>
</dbReference>
<dbReference type="EMBL" id="JAGTXO010000067">
    <property type="protein sequence ID" value="KAG8457561.1"/>
    <property type="molecule type" value="Genomic_DNA"/>
</dbReference>
<proteinExistence type="predicted"/>
<accession>A0A8J5X3P9</accession>
<dbReference type="PANTHER" id="PTHR36791:SF2">
    <property type="entry name" value="OS03G0363400 PROTEIN"/>
    <property type="match status" value="1"/>
</dbReference>
<dbReference type="Pfam" id="PF05705">
    <property type="entry name" value="DUF829"/>
    <property type="match status" value="1"/>
</dbReference>
<dbReference type="OrthoDB" id="1876721at2759"/>
<reference evidence="1" key="1">
    <citation type="submission" date="2021-05" db="EMBL/GenBank/DDBJ databases">
        <title>The genome of the haptophyte Pavlova lutheri (Diacronema luteri, Pavlovales) - a model for lipid biosynthesis in eukaryotic algae.</title>
        <authorList>
            <person name="Hulatt C.J."/>
            <person name="Posewitz M.C."/>
        </authorList>
    </citation>
    <scope>NUCLEOTIDE SEQUENCE</scope>
    <source>
        <strain evidence="1">NIVA-4/92</strain>
    </source>
</reference>
<dbReference type="OMA" id="STWFRIT"/>
<protein>
    <submittedName>
        <fullName evidence="1">Uncharacterized protein</fullName>
    </submittedName>
</protein>
<sequence length="388" mass="41635">MTPDRVRVEMPTPWAGDVVVLWGWYGAKDQHLLKYARLHAERGRATVRAIAPPADVVLKREDRLRALAAASLGAAAELLAARADGTGLLFVHAFSNGGAFLYEAWLRARADVPRDGEAGARGGMPAIHGAIFDSSPAYMRPEVMFSVLASHTPSPALRALLGCAFGAWVAAAKASAAFGAVGPTPAELFWSNMAGDDSGVPALYLYSHADVITDARDLEELIAARRARADAPIDSMAFDGSEHVLHLKAHGEHISSAASPPPPCWTCVKQCGACCRLAPDERPGLADWLSAEDLARYKGMVGADGWCVHYDQASRGCTIYADRPWFCRVSAEHFEQMFDVPADELDGFAIECCREHIDGVYGERSDERARFETEIAALGAAAGDSAAR</sequence>
<evidence type="ECO:0000313" key="2">
    <source>
        <dbReference type="Proteomes" id="UP000751190"/>
    </source>
</evidence>
<dbReference type="AlphaFoldDB" id="A0A8J5X3P9"/>
<dbReference type="Proteomes" id="UP000751190">
    <property type="component" value="Unassembled WGS sequence"/>
</dbReference>